<evidence type="ECO:0000313" key="2">
    <source>
        <dbReference type="EMBL" id="GJM64908.1"/>
    </source>
</evidence>
<keyword evidence="3" id="KW-1185">Reference proteome</keyword>
<comment type="caution">
    <text evidence="2">The sequence shown here is derived from an EMBL/GenBank/DDBJ whole genome shotgun (WGS) entry which is preliminary data.</text>
</comment>
<name>A0AAN4W5C3_9BACT</name>
<evidence type="ECO:0000259" key="1">
    <source>
        <dbReference type="Pfam" id="PF13614"/>
    </source>
</evidence>
<gene>
    <name evidence="2" type="ORF">PEDI_54600</name>
</gene>
<dbReference type="PANTHER" id="PTHR13696">
    <property type="entry name" value="P-LOOP CONTAINING NUCLEOSIDE TRIPHOSPHATE HYDROLASE"/>
    <property type="match status" value="1"/>
</dbReference>
<dbReference type="Gene3D" id="3.40.50.300">
    <property type="entry name" value="P-loop containing nucleotide triphosphate hydrolases"/>
    <property type="match status" value="1"/>
</dbReference>
<dbReference type="Proteomes" id="UP001310022">
    <property type="component" value="Unassembled WGS sequence"/>
</dbReference>
<dbReference type="RefSeq" id="WP_338239961.1">
    <property type="nucleotide sequence ID" value="NZ_BQKE01000008.1"/>
</dbReference>
<sequence>MNIIAIINHKGGVGKTTIAVNLAAELAALNQKVLLVDFDAQANATMNFDVEINETVYSAIKNDQALPAYPINDNLFLSPAELGLAALPSMYVGKVNQYTKLKKALKKGNDYDYVIIDCAPSLEWATINAVMAATHVLIPSQAEVQSIQGVGQVLNMIEEANEDSEHVEVLGIMVSNFDKTTKAHQMGLEHLQEEYSGQVLESKIRSTTTVKQAYMMLNTLRDFAPAAAVTEDFKNLAKEIHGKVTA</sequence>
<dbReference type="CDD" id="cd02042">
    <property type="entry name" value="ParAB_family"/>
    <property type="match status" value="1"/>
</dbReference>
<accession>A0AAN4W5C3</accession>
<dbReference type="PIRSF" id="PIRSF009320">
    <property type="entry name" value="Nuc_binding_HP_1000"/>
    <property type="match status" value="1"/>
</dbReference>
<dbReference type="EMBL" id="BQKE01000008">
    <property type="protein sequence ID" value="GJM64908.1"/>
    <property type="molecule type" value="Genomic_DNA"/>
</dbReference>
<dbReference type="SUPFAM" id="SSF52540">
    <property type="entry name" value="P-loop containing nucleoside triphosphate hydrolases"/>
    <property type="match status" value="1"/>
</dbReference>
<dbReference type="InterPro" id="IPR025669">
    <property type="entry name" value="AAA_dom"/>
</dbReference>
<dbReference type="Pfam" id="PF13614">
    <property type="entry name" value="AAA_31"/>
    <property type="match status" value="1"/>
</dbReference>
<feature type="domain" description="AAA" evidence="1">
    <location>
        <begin position="1"/>
        <end position="163"/>
    </location>
</feature>
<dbReference type="AlphaFoldDB" id="A0AAN4W5C3"/>
<proteinExistence type="predicted"/>
<reference evidence="2 3" key="1">
    <citation type="submission" date="2021-12" db="EMBL/GenBank/DDBJ databases">
        <title>Genome sequencing of bacteria with rrn-lacking chromosome and rrn-plasmid.</title>
        <authorList>
            <person name="Anda M."/>
            <person name="Iwasaki W."/>
        </authorList>
    </citation>
    <scope>NUCLEOTIDE SEQUENCE [LARGE SCALE GENOMIC DNA]</scope>
    <source>
        <strain evidence="2 3">NBRC 15940</strain>
    </source>
</reference>
<organism evidence="2 3">
    <name type="scientific">Persicobacter diffluens</name>
    <dbReference type="NCBI Taxonomy" id="981"/>
    <lineage>
        <taxon>Bacteria</taxon>
        <taxon>Pseudomonadati</taxon>
        <taxon>Bacteroidota</taxon>
        <taxon>Cytophagia</taxon>
        <taxon>Cytophagales</taxon>
        <taxon>Persicobacteraceae</taxon>
        <taxon>Persicobacter</taxon>
    </lineage>
</organism>
<dbReference type="InterPro" id="IPR050678">
    <property type="entry name" value="DNA_Partitioning_ATPase"/>
</dbReference>
<protein>
    <recommendedName>
        <fullName evidence="1">AAA domain-containing protein</fullName>
    </recommendedName>
</protein>
<evidence type="ECO:0000313" key="3">
    <source>
        <dbReference type="Proteomes" id="UP001310022"/>
    </source>
</evidence>
<dbReference type="PANTHER" id="PTHR13696:SF99">
    <property type="entry name" value="COBYRINIC ACID AC-DIAMIDE SYNTHASE"/>
    <property type="match status" value="1"/>
</dbReference>
<dbReference type="InterPro" id="IPR027417">
    <property type="entry name" value="P-loop_NTPase"/>
</dbReference>